<sequence length="113" mass="13096">MCAIESFTEMPKLVAIIRLAEDEAAIFNDWFQTLRSSLNVEPVHFRGPTLPQWVPTFAIFWSSLAHRCWTLLSMASGLAMCLCKRRRLHCLSLYKYDITSSHYVRVFGLLKKN</sequence>
<dbReference type="AlphaFoldDB" id="A0A7N0RCP2"/>
<evidence type="ECO:0000313" key="1">
    <source>
        <dbReference type="EnsemblPlants" id="Kaladp0006s0070.1.v1.1.CDS.1"/>
    </source>
</evidence>
<organism evidence="1 2">
    <name type="scientific">Kalanchoe fedtschenkoi</name>
    <name type="common">Lavender scallops</name>
    <name type="synonym">South American air plant</name>
    <dbReference type="NCBI Taxonomy" id="63787"/>
    <lineage>
        <taxon>Eukaryota</taxon>
        <taxon>Viridiplantae</taxon>
        <taxon>Streptophyta</taxon>
        <taxon>Embryophyta</taxon>
        <taxon>Tracheophyta</taxon>
        <taxon>Spermatophyta</taxon>
        <taxon>Magnoliopsida</taxon>
        <taxon>eudicotyledons</taxon>
        <taxon>Gunneridae</taxon>
        <taxon>Pentapetalae</taxon>
        <taxon>Saxifragales</taxon>
        <taxon>Crassulaceae</taxon>
        <taxon>Kalanchoe</taxon>
    </lineage>
</organism>
<dbReference type="EnsemblPlants" id="Kaladp0006s0070.1.v1.1">
    <property type="protein sequence ID" value="Kaladp0006s0070.1.v1.1.CDS.1"/>
    <property type="gene ID" value="Kaladp0006s0070.v1.1"/>
</dbReference>
<reference evidence="1" key="1">
    <citation type="submission" date="2021-01" db="UniProtKB">
        <authorList>
            <consortium name="EnsemblPlants"/>
        </authorList>
    </citation>
    <scope>IDENTIFICATION</scope>
</reference>
<dbReference type="Gramene" id="Kaladp0006s0070.1.v1.1">
    <property type="protein sequence ID" value="Kaladp0006s0070.1.v1.1.CDS.1"/>
    <property type="gene ID" value="Kaladp0006s0070.v1.1"/>
</dbReference>
<accession>A0A7N0RCP2</accession>
<protein>
    <submittedName>
        <fullName evidence="1">Uncharacterized protein</fullName>
    </submittedName>
</protein>
<dbReference type="Proteomes" id="UP000594263">
    <property type="component" value="Unplaced"/>
</dbReference>
<evidence type="ECO:0000313" key="2">
    <source>
        <dbReference type="Proteomes" id="UP000594263"/>
    </source>
</evidence>
<proteinExistence type="predicted"/>
<name>A0A7N0RCP2_KALFE</name>
<keyword evidence="2" id="KW-1185">Reference proteome</keyword>